<keyword evidence="3" id="KW-1185">Reference proteome</keyword>
<feature type="compositionally biased region" description="Basic and acidic residues" evidence="1">
    <location>
        <begin position="12"/>
        <end position="24"/>
    </location>
</feature>
<evidence type="ECO:0000256" key="1">
    <source>
        <dbReference type="SAM" id="MobiDB-lite"/>
    </source>
</evidence>
<dbReference type="KEGG" id="sve:SVEN_6260"/>
<sequence>MTTLAPGGQAPPEHEHGAAEHVHGVARREGLAPALAALGSAALPGLLPCGPAGHAVVDARTHAEAGEIWAGGRRRPRDRRRETVLTETPLPGGTVVTTRVTRPAPDGDRRPDTADEAAAAAYARGLVWLRLGLSEGLRSACVAHLAHRRTGDTTVLQQQLVKGTVADVLVEHLEVRAVLTGTAPGDLDTGMLGHLHRRITAADREQVRLLGASGYLMDSPGLTAYASELLAEAHTGEEVTP</sequence>
<proteinExistence type="predicted"/>
<dbReference type="eggNOG" id="COG1960">
    <property type="taxonomic scope" value="Bacteria"/>
</dbReference>
<dbReference type="GeneID" id="51866791"/>
<organism evidence="2 3">
    <name type="scientific">Streptomyces venezuelae (strain ATCC 10712 / CBS 650.69 / DSM 40230 / JCM 4526 / NBRC 13096 / PD 04745)</name>
    <dbReference type="NCBI Taxonomy" id="953739"/>
    <lineage>
        <taxon>Bacteria</taxon>
        <taxon>Bacillati</taxon>
        <taxon>Actinomycetota</taxon>
        <taxon>Actinomycetes</taxon>
        <taxon>Kitasatosporales</taxon>
        <taxon>Streptomycetaceae</taxon>
        <taxon>Streptomyces</taxon>
    </lineage>
</organism>
<dbReference type="RefSeq" id="WP_015037441.1">
    <property type="nucleotide sequence ID" value="NC_018750.1"/>
</dbReference>
<dbReference type="PATRIC" id="fig|953739.5.peg.1467"/>
<dbReference type="AlphaFoldDB" id="F2RDQ4"/>
<evidence type="ECO:0000313" key="3">
    <source>
        <dbReference type="Proteomes" id="UP000006854"/>
    </source>
</evidence>
<dbReference type="EMBL" id="FR845719">
    <property type="protein sequence ID" value="CCA59546.1"/>
    <property type="molecule type" value="Genomic_DNA"/>
</dbReference>
<protein>
    <recommendedName>
        <fullName evidence="4">Acyl-CoA dehydrogenase</fullName>
    </recommendedName>
</protein>
<dbReference type="HOGENOM" id="CLU_1219010_0_0_11"/>
<reference evidence="2 3" key="1">
    <citation type="journal article" date="2011" name="BMC Genomics">
        <title>Genome-wide analysis of the role of GlnR in Streptomyces venezuelae provides new insights into global nitrogen regulation in actinomycetes.</title>
        <authorList>
            <person name="Pullan S.T."/>
            <person name="Bibb M.J."/>
            <person name="Merrick M."/>
        </authorList>
    </citation>
    <scope>NUCLEOTIDE SEQUENCE [LARGE SCALE GENOMIC DNA]</scope>
    <source>
        <strain evidence="2">ATCC 10712</strain>
    </source>
</reference>
<dbReference type="STRING" id="953739.SVEN_6260"/>
<evidence type="ECO:0000313" key="2">
    <source>
        <dbReference type="EMBL" id="CCA59546.1"/>
    </source>
</evidence>
<evidence type="ECO:0008006" key="4">
    <source>
        <dbReference type="Google" id="ProtNLM"/>
    </source>
</evidence>
<gene>
    <name evidence="2" type="ordered locus">SVEN_6260</name>
</gene>
<feature type="region of interest" description="Disordered" evidence="1">
    <location>
        <begin position="1"/>
        <end position="24"/>
    </location>
</feature>
<dbReference type="Proteomes" id="UP000006854">
    <property type="component" value="Chromosome"/>
</dbReference>
<accession>F2RDQ4</accession>
<name>F2RDQ4_STRVP</name>